<reference evidence="1" key="1">
    <citation type="submission" date="2018-02" db="EMBL/GenBank/DDBJ databases">
        <title>Rhizophora mucronata_Transcriptome.</title>
        <authorList>
            <person name="Meera S.P."/>
            <person name="Sreeshan A."/>
            <person name="Augustine A."/>
        </authorList>
    </citation>
    <scope>NUCLEOTIDE SEQUENCE</scope>
    <source>
        <tissue evidence="1">Leaf</tissue>
    </source>
</reference>
<proteinExistence type="predicted"/>
<evidence type="ECO:0000313" key="1">
    <source>
        <dbReference type="EMBL" id="MBX52677.1"/>
    </source>
</evidence>
<name>A0A2P2PD80_RHIMU</name>
<sequence>MEKVLLCNVGLALNCMAWRIKSHFENVVLFMIVLDSAELLMLPP</sequence>
<dbReference type="AlphaFoldDB" id="A0A2P2PD80"/>
<accession>A0A2P2PD80</accession>
<dbReference type="EMBL" id="GGEC01072193">
    <property type="protein sequence ID" value="MBX52677.1"/>
    <property type="molecule type" value="Transcribed_RNA"/>
</dbReference>
<organism evidence="1">
    <name type="scientific">Rhizophora mucronata</name>
    <name type="common">Asiatic mangrove</name>
    <dbReference type="NCBI Taxonomy" id="61149"/>
    <lineage>
        <taxon>Eukaryota</taxon>
        <taxon>Viridiplantae</taxon>
        <taxon>Streptophyta</taxon>
        <taxon>Embryophyta</taxon>
        <taxon>Tracheophyta</taxon>
        <taxon>Spermatophyta</taxon>
        <taxon>Magnoliopsida</taxon>
        <taxon>eudicotyledons</taxon>
        <taxon>Gunneridae</taxon>
        <taxon>Pentapetalae</taxon>
        <taxon>rosids</taxon>
        <taxon>fabids</taxon>
        <taxon>Malpighiales</taxon>
        <taxon>Rhizophoraceae</taxon>
        <taxon>Rhizophora</taxon>
    </lineage>
</organism>
<protein>
    <submittedName>
        <fullName evidence="1">Uncharacterized protein</fullName>
    </submittedName>
</protein>